<comment type="subcellular location">
    <subcellularLocation>
        <location evidence="1 16">Cell inner membrane</location>
        <topology evidence="1 16">Multi-pass membrane protein</topology>
    </subcellularLocation>
</comment>
<evidence type="ECO:0000256" key="12">
    <source>
        <dbReference type="ARBA" id="ARBA00023136"/>
    </source>
</evidence>
<dbReference type="Pfam" id="PF02421">
    <property type="entry name" value="FeoB_N"/>
    <property type="match status" value="1"/>
</dbReference>
<feature type="transmembrane region" description="Helical" evidence="16">
    <location>
        <begin position="456"/>
        <end position="476"/>
    </location>
</feature>
<keyword evidence="15" id="KW-0460">Magnesium</keyword>
<dbReference type="CDD" id="cd01879">
    <property type="entry name" value="FeoB"/>
    <property type="match status" value="1"/>
</dbReference>
<evidence type="ECO:0000256" key="15">
    <source>
        <dbReference type="PIRSR" id="PIRSR603373-2"/>
    </source>
</evidence>
<dbReference type="InterPro" id="IPR050860">
    <property type="entry name" value="FeoB_GTPase"/>
</dbReference>
<feature type="transmembrane region" description="Helical" evidence="16">
    <location>
        <begin position="286"/>
        <end position="304"/>
    </location>
</feature>
<keyword evidence="2 16" id="KW-0813">Transport</keyword>
<keyword evidence="4 16" id="KW-0410">Iron transport</keyword>
<feature type="binding site" evidence="15">
    <location>
        <position position="24"/>
    </location>
    <ligand>
        <name>Mg(2+)</name>
        <dbReference type="ChEBI" id="CHEBI:18420"/>
        <label>2</label>
    </ligand>
</feature>
<name>A0A7V3PT92_UNCW3</name>
<evidence type="ECO:0000256" key="3">
    <source>
        <dbReference type="ARBA" id="ARBA00022475"/>
    </source>
</evidence>
<dbReference type="Pfam" id="PF07664">
    <property type="entry name" value="FeoB_C"/>
    <property type="match status" value="1"/>
</dbReference>
<feature type="transmembrane region" description="Helical" evidence="16">
    <location>
        <begin position="514"/>
        <end position="533"/>
    </location>
</feature>
<accession>A0A7V3PT92</accession>
<keyword evidence="9 16" id="KW-0408">Iron</keyword>
<dbReference type="InterPro" id="IPR003373">
    <property type="entry name" value="Fe2_transport_prot-B"/>
</dbReference>
<organism evidence="18">
    <name type="scientific">candidate division WOR-3 bacterium</name>
    <dbReference type="NCBI Taxonomy" id="2052148"/>
    <lineage>
        <taxon>Bacteria</taxon>
        <taxon>Bacteria division WOR-3</taxon>
    </lineage>
</organism>
<evidence type="ECO:0000256" key="16">
    <source>
        <dbReference type="RuleBase" id="RU362098"/>
    </source>
</evidence>
<keyword evidence="15" id="KW-0479">Metal-binding</keyword>
<feature type="transmembrane region" description="Helical" evidence="16">
    <location>
        <begin position="397"/>
        <end position="417"/>
    </location>
</feature>
<evidence type="ECO:0000256" key="14">
    <source>
        <dbReference type="PIRSR" id="PIRSR603373-1"/>
    </source>
</evidence>
<dbReference type="InterPro" id="IPR005225">
    <property type="entry name" value="Small_GTP-bd"/>
</dbReference>
<dbReference type="PROSITE" id="PS51711">
    <property type="entry name" value="G_FEOB"/>
    <property type="match status" value="1"/>
</dbReference>
<feature type="transmembrane region" description="Helical" evidence="16">
    <location>
        <begin position="424"/>
        <end position="450"/>
    </location>
</feature>
<evidence type="ECO:0000256" key="5">
    <source>
        <dbReference type="ARBA" id="ARBA00022519"/>
    </source>
</evidence>
<feature type="binding site" evidence="14">
    <location>
        <begin position="119"/>
        <end position="122"/>
    </location>
    <ligand>
        <name>GTP</name>
        <dbReference type="ChEBI" id="CHEBI:37565"/>
        <label>1</label>
    </ligand>
</feature>
<comment type="caution">
    <text evidence="18">The sequence shown here is derived from an EMBL/GenBank/DDBJ whole genome shotgun (WGS) entry which is preliminary data.</text>
</comment>
<feature type="transmembrane region" description="Helical" evidence="16">
    <location>
        <begin position="341"/>
        <end position="367"/>
    </location>
</feature>
<feature type="binding site" evidence="15">
    <location>
        <position position="27"/>
    </location>
    <ligand>
        <name>Mg(2+)</name>
        <dbReference type="ChEBI" id="CHEBI:18420"/>
        <label>2</label>
    </ligand>
</feature>
<keyword evidence="5" id="KW-0997">Cell inner membrane</keyword>
<keyword evidence="10" id="KW-0406">Ion transport</keyword>
<evidence type="ECO:0000256" key="8">
    <source>
        <dbReference type="ARBA" id="ARBA00022989"/>
    </source>
</evidence>
<dbReference type="Gene3D" id="3.40.50.300">
    <property type="entry name" value="P-loop containing nucleotide triphosphate hydrolases"/>
    <property type="match status" value="1"/>
</dbReference>
<proteinExistence type="inferred from homology"/>
<dbReference type="InterPro" id="IPR041069">
    <property type="entry name" value="FeoB_Cyto"/>
</dbReference>
<evidence type="ECO:0000256" key="9">
    <source>
        <dbReference type="ARBA" id="ARBA00023004"/>
    </source>
</evidence>
<feature type="binding site" evidence="14">
    <location>
        <begin position="13"/>
        <end position="20"/>
    </location>
    <ligand>
        <name>GTP</name>
        <dbReference type="ChEBI" id="CHEBI:37565"/>
        <label>1</label>
    </ligand>
</feature>
<dbReference type="GO" id="GO:0005525">
    <property type="term" value="F:GTP binding"/>
    <property type="evidence" value="ECO:0007669"/>
    <property type="project" value="UniProtKB-KW"/>
</dbReference>
<evidence type="ECO:0000256" key="4">
    <source>
        <dbReference type="ARBA" id="ARBA00022496"/>
    </source>
</evidence>
<dbReference type="FunFam" id="3.40.50.300:FF:000426">
    <property type="entry name" value="Ferrous iron transport protein B"/>
    <property type="match status" value="1"/>
</dbReference>
<feature type="binding site" evidence="14">
    <location>
        <begin position="59"/>
        <end position="62"/>
    </location>
    <ligand>
        <name>GTP</name>
        <dbReference type="ChEBI" id="CHEBI:37565"/>
        <label>1</label>
    </ligand>
</feature>
<dbReference type="InterPro" id="IPR011642">
    <property type="entry name" value="Gate_dom"/>
</dbReference>
<feature type="transmembrane region" description="Helical" evidence="16">
    <location>
        <begin position="637"/>
        <end position="659"/>
    </location>
</feature>
<dbReference type="Pfam" id="PF07670">
    <property type="entry name" value="Gate"/>
    <property type="match status" value="2"/>
</dbReference>
<evidence type="ECO:0000256" key="6">
    <source>
        <dbReference type="ARBA" id="ARBA00022692"/>
    </source>
</evidence>
<evidence type="ECO:0000256" key="7">
    <source>
        <dbReference type="ARBA" id="ARBA00022741"/>
    </source>
</evidence>
<keyword evidence="12 16" id="KW-0472">Membrane</keyword>
<dbReference type="InterPro" id="IPR027417">
    <property type="entry name" value="P-loop_NTPase"/>
</dbReference>
<dbReference type="AlphaFoldDB" id="A0A7V3PT92"/>
<sequence length="666" mass="73602">MTTKRLIKIAIAGNPNSGKSTIFNALTGSRVAVGNWPGVTVERQEGRSVYQGHQLIIVDLPGTYALDTWTIDERIARDFLLQEHPDGVIAVVDAANLARNLYLVIQLLEMGAQVVLVLNMMDIARERGLEIDLHRLSAVLGVSVVPTVASTGEGLDQLRAIIHNLGRDKKNQKPLHIDYGQEIEQGIARIITELKGRVPEQELRWWALKLLEGEPAAPPIAAAGRIAAAVRTEIARRHKHDAGSAIIERRYGYIQGVLRECVRRKPDIARSVELTEQIDNIVLNRWLGVPLFFLLMAFTFYLVFALGTPLAGLIEQLFGLIGQLTIAGLTRVQAPEWLSSLLANGLIAGIGTVLSFTPNIAILYLIISIMEDSGYMARAAFVMDRFMHLLGLHGRSFIPLVMGFGCNVPAVLAARTLESRKDRILTILINPLISCSARLPIYILFTGIFFPRYRGFVVFSLYLLGIIMAVFVARIFRWLFFRSDVAPLIMELPPYHPPTVRTVLKPTGYRTWLFVRRAGVIIAPAVVVIWLLGSLPPGVHYASQDSILGRIGTVFAPLLKPAGFGYWWAAVSLIAGVVAKEVVIGTMATIHGKDLGSLAQILKQWFTPLSAYAFMVMSLLYIPCVATFAAIRRELGGRWAIFTAGYTLILGWLTATIIYQVGRIFL</sequence>
<gene>
    <name evidence="18" type="primary">feoB</name>
    <name evidence="18" type="ORF">ENX16_02590</name>
</gene>
<feature type="transmembrane region" description="Helical" evidence="16">
    <location>
        <begin position="611"/>
        <end position="631"/>
    </location>
</feature>
<dbReference type="Gene3D" id="1.10.287.1770">
    <property type="match status" value="1"/>
</dbReference>
<evidence type="ECO:0000256" key="13">
    <source>
        <dbReference type="NCBIfam" id="TIGR00437"/>
    </source>
</evidence>
<protein>
    <recommendedName>
        <fullName evidence="13 16">Ferrous iron transport protein B</fullName>
    </recommendedName>
</protein>
<feature type="transmembrane region" description="Helical" evidence="16">
    <location>
        <begin position="566"/>
        <end position="590"/>
    </location>
</feature>
<feature type="binding site" evidence="15">
    <location>
        <position position="25"/>
    </location>
    <ligand>
        <name>Mg(2+)</name>
        <dbReference type="ChEBI" id="CHEBI:18420"/>
        <label>2</label>
    </ligand>
</feature>
<reference evidence="18" key="1">
    <citation type="journal article" date="2020" name="mSystems">
        <title>Genome- and Community-Level Interaction Insights into Carbon Utilization and Element Cycling Functions of Hydrothermarchaeota in Hydrothermal Sediment.</title>
        <authorList>
            <person name="Zhou Z."/>
            <person name="Liu Y."/>
            <person name="Xu W."/>
            <person name="Pan J."/>
            <person name="Luo Z.H."/>
            <person name="Li M."/>
        </authorList>
    </citation>
    <scope>NUCLEOTIDE SEQUENCE [LARGE SCALE GENOMIC DNA]</scope>
    <source>
        <strain evidence="18">SpSt-914</strain>
    </source>
</reference>
<evidence type="ECO:0000256" key="10">
    <source>
        <dbReference type="ARBA" id="ARBA00023065"/>
    </source>
</evidence>
<keyword evidence="8 16" id="KW-1133">Transmembrane helix</keyword>
<dbReference type="NCBIfam" id="TIGR00437">
    <property type="entry name" value="feoB"/>
    <property type="match status" value="1"/>
</dbReference>
<feature type="binding site" evidence="15">
    <location>
        <position position="28"/>
    </location>
    <ligand>
        <name>Mg(2+)</name>
        <dbReference type="ChEBI" id="CHEBI:18420"/>
        <label>2</label>
    </ligand>
</feature>
<dbReference type="InterPro" id="IPR030389">
    <property type="entry name" value="G_FEOB_dom"/>
</dbReference>
<dbReference type="SUPFAM" id="SSF52540">
    <property type="entry name" value="P-loop containing nucleoside triphosphate hydrolases"/>
    <property type="match status" value="1"/>
</dbReference>
<dbReference type="InterPro" id="IPR011640">
    <property type="entry name" value="Fe2_transport_prot_B_C"/>
</dbReference>
<dbReference type="GO" id="GO:0015093">
    <property type="term" value="F:ferrous iron transmembrane transporter activity"/>
    <property type="evidence" value="ECO:0007669"/>
    <property type="project" value="UniProtKB-UniRule"/>
</dbReference>
<keyword evidence="11 14" id="KW-0342">GTP-binding</keyword>
<dbReference type="NCBIfam" id="TIGR00231">
    <property type="entry name" value="small_GTP"/>
    <property type="match status" value="1"/>
</dbReference>
<evidence type="ECO:0000256" key="1">
    <source>
        <dbReference type="ARBA" id="ARBA00004429"/>
    </source>
</evidence>
<feature type="binding site" evidence="14">
    <location>
        <begin position="38"/>
        <end position="42"/>
    </location>
    <ligand>
        <name>GTP</name>
        <dbReference type="ChEBI" id="CHEBI:37565"/>
        <label>1</label>
    </ligand>
</feature>
<comment type="similarity">
    <text evidence="16">Belongs to the TRAFAC class TrmE-Era-EngA-EngB-Septin-like GTPase superfamily. FeoB GTPase (TC 9.A.8) family.</text>
</comment>
<comment type="function">
    <text evidence="16">Probable transporter of a GTP-driven Fe(2+) uptake system.</text>
</comment>
<keyword evidence="7 14" id="KW-0547">Nucleotide-binding</keyword>
<dbReference type="EMBL" id="DTMZ01000054">
    <property type="protein sequence ID" value="HGD12952.1"/>
    <property type="molecule type" value="Genomic_DNA"/>
</dbReference>
<evidence type="ECO:0000313" key="18">
    <source>
        <dbReference type="EMBL" id="HGD12952.1"/>
    </source>
</evidence>
<keyword evidence="6 16" id="KW-0812">Transmembrane</keyword>
<evidence type="ECO:0000256" key="2">
    <source>
        <dbReference type="ARBA" id="ARBA00022448"/>
    </source>
</evidence>
<dbReference type="PANTHER" id="PTHR43185">
    <property type="entry name" value="FERROUS IRON TRANSPORT PROTEIN B"/>
    <property type="match status" value="1"/>
</dbReference>
<keyword evidence="3" id="KW-1003">Cell membrane</keyword>
<evidence type="ECO:0000259" key="17">
    <source>
        <dbReference type="PROSITE" id="PS51711"/>
    </source>
</evidence>
<feature type="domain" description="FeoB-type G" evidence="17">
    <location>
        <begin position="6"/>
        <end position="168"/>
    </location>
</feature>
<evidence type="ECO:0000256" key="11">
    <source>
        <dbReference type="ARBA" id="ARBA00023134"/>
    </source>
</evidence>
<dbReference type="GO" id="GO:0046872">
    <property type="term" value="F:metal ion binding"/>
    <property type="evidence" value="ECO:0007669"/>
    <property type="project" value="UniProtKB-KW"/>
</dbReference>
<dbReference type="GO" id="GO:0005886">
    <property type="term" value="C:plasma membrane"/>
    <property type="evidence" value="ECO:0007669"/>
    <property type="project" value="UniProtKB-SubCell"/>
</dbReference>
<dbReference type="PANTHER" id="PTHR43185:SF1">
    <property type="entry name" value="FE(2+) TRANSPORTER FEOB"/>
    <property type="match status" value="1"/>
</dbReference>
<dbReference type="Pfam" id="PF17910">
    <property type="entry name" value="FeoB_Cyto"/>
    <property type="match status" value="1"/>
</dbReference>